<dbReference type="AlphaFoldDB" id="A0A4Z1II44"/>
<feature type="transmembrane region" description="Helical" evidence="1">
    <location>
        <begin position="36"/>
        <end position="55"/>
    </location>
</feature>
<proteinExistence type="predicted"/>
<accession>A0A4Z1II44</accession>
<dbReference type="EMBL" id="PQXN01000028">
    <property type="protein sequence ID" value="TGO61339.1"/>
    <property type="molecule type" value="Genomic_DNA"/>
</dbReference>
<gene>
    <name evidence="2" type="ORF">BCON_0028g00560</name>
</gene>
<keyword evidence="1" id="KW-0812">Transmembrane</keyword>
<keyword evidence="1" id="KW-1133">Transmembrane helix</keyword>
<sequence length="63" mass="6892">MPIVKTCKKKENWMSSGKASGKGFQISTASNHSKSLYNALFGGTAFIIEGLFYIMPASDEDRT</sequence>
<dbReference type="Proteomes" id="UP000297527">
    <property type="component" value="Unassembled WGS sequence"/>
</dbReference>
<comment type="caution">
    <text evidence="2">The sequence shown here is derived from an EMBL/GenBank/DDBJ whole genome shotgun (WGS) entry which is preliminary data.</text>
</comment>
<reference evidence="2 3" key="1">
    <citation type="submission" date="2017-12" db="EMBL/GenBank/DDBJ databases">
        <title>Comparative genomics of Botrytis spp.</title>
        <authorList>
            <person name="Valero-Jimenez C.A."/>
            <person name="Tapia P."/>
            <person name="Veloso J."/>
            <person name="Silva-Moreno E."/>
            <person name="Staats M."/>
            <person name="Valdes J.H."/>
            <person name="Van Kan J.A.L."/>
        </authorList>
    </citation>
    <scope>NUCLEOTIDE SEQUENCE [LARGE SCALE GENOMIC DNA]</scope>
    <source>
        <strain evidence="2 3">MUCL11595</strain>
    </source>
</reference>
<evidence type="ECO:0000313" key="3">
    <source>
        <dbReference type="Proteomes" id="UP000297527"/>
    </source>
</evidence>
<organism evidence="2 3">
    <name type="scientific">Botryotinia convoluta</name>
    <dbReference type="NCBI Taxonomy" id="54673"/>
    <lineage>
        <taxon>Eukaryota</taxon>
        <taxon>Fungi</taxon>
        <taxon>Dikarya</taxon>
        <taxon>Ascomycota</taxon>
        <taxon>Pezizomycotina</taxon>
        <taxon>Leotiomycetes</taxon>
        <taxon>Helotiales</taxon>
        <taxon>Sclerotiniaceae</taxon>
        <taxon>Botryotinia</taxon>
    </lineage>
</organism>
<keyword evidence="1" id="KW-0472">Membrane</keyword>
<protein>
    <submittedName>
        <fullName evidence="2">Uncharacterized protein</fullName>
    </submittedName>
</protein>
<name>A0A4Z1II44_9HELO</name>
<evidence type="ECO:0000256" key="1">
    <source>
        <dbReference type="SAM" id="Phobius"/>
    </source>
</evidence>
<keyword evidence="3" id="KW-1185">Reference proteome</keyword>
<evidence type="ECO:0000313" key="2">
    <source>
        <dbReference type="EMBL" id="TGO61339.1"/>
    </source>
</evidence>